<dbReference type="Gramene" id="rna-gnl|WGS:JABURB|Cocit.L3064.1">
    <property type="protein sequence ID" value="cds-KAF7847344.1"/>
    <property type="gene ID" value="gene-BT93_L3064"/>
</dbReference>
<dbReference type="EMBL" id="MU090910">
    <property type="protein sequence ID" value="KAF7847344.1"/>
    <property type="molecule type" value="Genomic_DNA"/>
</dbReference>
<dbReference type="SUPFAM" id="SSF55729">
    <property type="entry name" value="Acyl-CoA N-acyltransferases (Nat)"/>
    <property type="match status" value="1"/>
</dbReference>
<dbReference type="PANTHER" id="PTHR31435:SF9">
    <property type="entry name" value="PROTEIN NATD1"/>
    <property type="match status" value="1"/>
</dbReference>
<evidence type="ECO:0000313" key="4">
    <source>
        <dbReference type="Proteomes" id="UP000806378"/>
    </source>
</evidence>
<reference evidence="3" key="1">
    <citation type="submission" date="2020-05" db="EMBL/GenBank/DDBJ databases">
        <title>WGS assembly of Corymbia citriodora subspecies variegata.</title>
        <authorList>
            <person name="Barry K."/>
            <person name="Hundley H."/>
            <person name="Shu S."/>
            <person name="Jenkins J."/>
            <person name="Grimwood J."/>
            <person name="Baten A."/>
        </authorList>
    </citation>
    <scope>NUCLEOTIDE SEQUENCE</scope>
    <source>
        <strain evidence="3">CV2-018</strain>
    </source>
</reference>
<feature type="region of interest" description="Disordered" evidence="1">
    <location>
        <begin position="35"/>
        <end position="77"/>
    </location>
</feature>
<dbReference type="FunFam" id="3.40.630.30:FF:000106">
    <property type="entry name" value="Acetyltransferase At1g77540"/>
    <property type="match status" value="1"/>
</dbReference>
<dbReference type="Pfam" id="PF14542">
    <property type="entry name" value="Acetyltransf_CG"/>
    <property type="match status" value="1"/>
</dbReference>
<gene>
    <name evidence="3" type="ORF">BT93_L3064</name>
</gene>
<dbReference type="Proteomes" id="UP000806378">
    <property type="component" value="Unassembled WGS sequence"/>
</dbReference>
<sequence length="172" mass="19533">MLVRWMYVMPKVTVPKDQLGRVNFVDRVFLITGKPHTSVNPLTGPRKRKPQREREREREMATATTTGGGTSGEGPKIVWNQPQQRFETEDKKAYIQYALRDGGRVMDIVHTFVPPSKRGLGLASHLCVSAFRHAKTNSMSVVPTCSYVSDTFLPRNPTWNSLLYSEDLKSHM</sequence>
<evidence type="ECO:0000256" key="1">
    <source>
        <dbReference type="SAM" id="MobiDB-lite"/>
    </source>
</evidence>
<dbReference type="Gene3D" id="3.40.630.30">
    <property type="match status" value="1"/>
</dbReference>
<dbReference type="AlphaFoldDB" id="A0A8T0CJE9"/>
<keyword evidence="4" id="KW-1185">Reference proteome</keyword>
<comment type="caution">
    <text evidence="3">The sequence shown here is derived from an EMBL/GenBank/DDBJ whole genome shotgun (WGS) entry which is preliminary data.</text>
</comment>
<dbReference type="OrthoDB" id="74247at2759"/>
<name>A0A8T0CJE9_CORYI</name>
<dbReference type="PROSITE" id="PS51729">
    <property type="entry name" value="GNAT_YJDJ"/>
    <property type="match status" value="1"/>
</dbReference>
<proteinExistence type="predicted"/>
<evidence type="ECO:0000313" key="3">
    <source>
        <dbReference type="EMBL" id="KAF7847344.1"/>
    </source>
</evidence>
<protein>
    <recommendedName>
        <fullName evidence="2">N-acetyltransferase domain-containing protein</fullName>
    </recommendedName>
</protein>
<dbReference type="InterPro" id="IPR016181">
    <property type="entry name" value="Acyl_CoA_acyltransferase"/>
</dbReference>
<organism evidence="3 4">
    <name type="scientific">Corymbia citriodora subsp. variegata</name>
    <dbReference type="NCBI Taxonomy" id="360336"/>
    <lineage>
        <taxon>Eukaryota</taxon>
        <taxon>Viridiplantae</taxon>
        <taxon>Streptophyta</taxon>
        <taxon>Embryophyta</taxon>
        <taxon>Tracheophyta</taxon>
        <taxon>Spermatophyta</taxon>
        <taxon>Magnoliopsida</taxon>
        <taxon>eudicotyledons</taxon>
        <taxon>Gunneridae</taxon>
        <taxon>Pentapetalae</taxon>
        <taxon>rosids</taxon>
        <taxon>malvids</taxon>
        <taxon>Myrtales</taxon>
        <taxon>Myrtaceae</taxon>
        <taxon>Myrtoideae</taxon>
        <taxon>Eucalypteae</taxon>
        <taxon>Corymbia</taxon>
    </lineage>
</organism>
<feature type="domain" description="N-acetyltransferase" evidence="2">
    <location>
        <begin position="76"/>
        <end position="164"/>
    </location>
</feature>
<dbReference type="InterPro" id="IPR045057">
    <property type="entry name" value="Gcn5-rel_NAT"/>
</dbReference>
<dbReference type="PANTHER" id="PTHR31435">
    <property type="entry name" value="PROTEIN NATD1"/>
    <property type="match status" value="1"/>
</dbReference>
<dbReference type="InterPro" id="IPR031165">
    <property type="entry name" value="GNAT_YJDJ"/>
</dbReference>
<evidence type="ECO:0000259" key="2">
    <source>
        <dbReference type="PROSITE" id="PS51729"/>
    </source>
</evidence>
<accession>A0A8T0CJE9</accession>